<gene>
    <name evidence="6" type="ORF">DGI_3338</name>
</gene>
<evidence type="ECO:0000313" key="6">
    <source>
        <dbReference type="EMBL" id="AGW15031.1"/>
    </source>
</evidence>
<dbReference type="InterPro" id="IPR012893">
    <property type="entry name" value="HipA-like_C"/>
</dbReference>
<dbReference type="eggNOG" id="COG3550">
    <property type="taxonomic scope" value="Bacteria"/>
</dbReference>
<proteinExistence type="inferred from homology"/>
<evidence type="ECO:0000256" key="3">
    <source>
        <dbReference type="ARBA" id="ARBA00022777"/>
    </source>
</evidence>
<evidence type="ECO:0000313" key="7">
    <source>
        <dbReference type="Proteomes" id="UP000016587"/>
    </source>
</evidence>
<dbReference type="RefSeq" id="WP_021762145.1">
    <property type="nucleotide sequence ID" value="NC_022444.1"/>
</dbReference>
<dbReference type="InterPro" id="IPR017508">
    <property type="entry name" value="HipA_N1"/>
</dbReference>
<name>T2GFU2_MEGG1</name>
<dbReference type="EMBL" id="CP006585">
    <property type="protein sequence ID" value="AGW15031.1"/>
    <property type="molecule type" value="Genomic_DNA"/>
</dbReference>
<dbReference type="AlphaFoldDB" id="T2GFU2"/>
<evidence type="ECO:0000259" key="5">
    <source>
        <dbReference type="Pfam" id="PF13657"/>
    </source>
</evidence>
<dbReference type="OrthoDB" id="9805913at2"/>
<protein>
    <submittedName>
        <fullName evidence="6">Putative HipA N-terminal domain-containing protein</fullName>
    </submittedName>
</protein>
<dbReference type="Pfam" id="PF13657">
    <property type="entry name" value="Couple_hipA"/>
    <property type="match status" value="1"/>
</dbReference>
<sequence>MTPRELQVWWDARLVGTLSQQDGRLGFVYAAPWLESATARPLSMSLPLRAEIFDDRAARPFFAGLLPEGAMRASIARMLHISARNDFALLDRLGGECAGAVTLLEPGQTPAEEATFTRDGGEGGEEGERVRWLDDAALLQLMEELPRRPLLAGEAGVRLSLAGAQDKLPVVVWEGRIGLPLHGTASTHILKPAIAGVEGSVCNEWFCMTLAARLKLHTAAVQVHRVAGRALLLVTRYDRQRLANGTIHRLHQEDFCQALGVPPEYKYQNEGGPDAAQCFSLLRQATRPSAPHLLALLDAMLFNALLGNHDAHAKNFSLLYAAQGAVLAPLYDVLCTAVYPELTDRMAMKIGGRYVFEDVMPRHWERFATASGLSAAQLKKRLATLAARLPVLAETLVAETIQQGETHAILTPILEELHRRCALTRARLERGA</sequence>
<dbReference type="PANTHER" id="PTHR37419">
    <property type="entry name" value="SERINE/THREONINE-PROTEIN KINASE TOXIN HIPA"/>
    <property type="match status" value="1"/>
</dbReference>
<dbReference type="GO" id="GO:0005829">
    <property type="term" value="C:cytosol"/>
    <property type="evidence" value="ECO:0007669"/>
    <property type="project" value="TreeGrafter"/>
</dbReference>
<feature type="domain" description="HipA-like C-terminal" evidence="4">
    <location>
        <begin position="159"/>
        <end position="388"/>
    </location>
</feature>
<evidence type="ECO:0000259" key="4">
    <source>
        <dbReference type="Pfam" id="PF07804"/>
    </source>
</evidence>
<reference evidence="7" key="2">
    <citation type="submission" date="2013-07" db="EMBL/GenBank/DDBJ databases">
        <authorList>
            <person name="Morais-Silva F.O."/>
            <person name="Rezende A.M."/>
            <person name="Pimentel C."/>
            <person name="Resende D.M."/>
            <person name="Santos C.I."/>
            <person name="Clemente C."/>
            <person name="de Oliveira L.M."/>
            <person name="da Silva S.M."/>
            <person name="Costa D.A."/>
            <person name="Varela-Raposo A."/>
            <person name="Horacio E.C.A."/>
            <person name="Matos M."/>
            <person name="Flores O."/>
            <person name="Ruiz J.C."/>
            <person name="Rodrigues-Pousada C."/>
        </authorList>
    </citation>
    <scope>NUCLEOTIDE SEQUENCE [LARGE SCALE GENOMIC DNA]</scope>
    <source>
        <strain evidence="7">ATCC 19364 / DSM 1382 / NCIMB 9332 / VKM B-1759</strain>
    </source>
</reference>
<dbReference type="Pfam" id="PF07804">
    <property type="entry name" value="HipA_C"/>
    <property type="match status" value="1"/>
</dbReference>
<keyword evidence="2" id="KW-0808">Transferase</keyword>
<dbReference type="InterPro" id="IPR052028">
    <property type="entry name" value="HipA_Ser/Thr_kinase"/>
</dbReference>
<accession>T2GFU2</accession>
<feature type="domain" description="HipA N-terminal subdomain 1" evidence="5">
    <location>
        <begin position="6"/>
        <end position="103"/>
    </location>
</feature>
<comment type="similarity">
    <text evidence="1">Belongs to the HipA Ser/Thr kinase family.</text>
</comment>
<evidence type="ECO:0000256" key="2">
    <source>
        <dbReference type="ARBA" id="ARBA00022679"/>
    </source>
</evidence>
<dbReference type="HOGENOM" id="CLU_030167_1_0_7"/>
<keyword evidence="7" id="KW-1185">Reference proteome</keyword>
<evidence type="ECO:0000256" key="1">
    <source>
        <dbReference type="ARBA" id="ARBA00010164"/>
    </source>
</evidence>
<dbReference type="PATRIC" id="fig|1121448.10.peg.3291"/>
<dbReference type="GO" id="GO:0004674">
    <property type="term" value="F:protein serine/threonine kinase activity"/>
    <property type="evidence" value="ECO:0007669"/>
    <property type="project" value="TreeGrafter"/>
</dbReference>
<dbReference type="KEGG" id="dgg:DGI_3338"/>
<reference evidence="6 7" key="1">
    <citation type="journal article" date="2013" name="J. Bacteriol.">
        <title>Roles of HynAB and Ech, the only two hydrogenases found in the model sulfate reducer Desulfovibrio gigas.</title>
        <authorList>
            <person name="Morais-Silva F.O."/>
            <person name="Santos C.I."/>
            <person name="Rodrigues R."/>
            <person name="Pereira I.A."/>
            <person name="Rodrigues-Pousada C."/>
        </authorList>
    </citation>
    <scope>NUCLEOTIDE SEQUENCE [LARGE SCALE GENOMIC DNA]</scope>
    <source>
        <strain evidence="7">ATCC 19364 / DSM 1382 / NCIMB 9332 / VKM B-1759</strain>
    </source>
</reference>
<organism evidence="6 7">
    <name type="scientific">Megalodesulfovibrio gigas (strain ATCC 19364 / DSM 1382 / NCIMB 9332 / VKM B-1759)</name>
    <name type="common">Desulfovibrio gigas</name>
    <dbReference type="NCBI Taxonomy" id="1121448"/>
    <lineage>
        <taxon>Bacteria</taxon>
        <taxon>Pseudomonadati</taxon>
        <taxon>Thermodesulfobacteriota</taxon>
        <taxon>Desulfovibrionia</taxon>
        <taxon>Desulfovibrionales</taxon>
        <taxon>Desulfovibrionaceae</taxon>
        <taxon>Megalodesulfovibrio</taxon>
    </lineage>
</organism>
<dbReference type="PANTHER" id="PTHR37419:SF1">
    <property type="entry name" value="SERINE_THREONINE-PROTEIN KINASE TOXIN HIPA"/>
    <property type="match status" value="1"/>
</dbReference>
<dbReference type="NCBIfam" id="TIGR03071">
    <property type="entry name" value="couple_hipA"/>
    <property type="match status" value="1"/>
</dbReference>
<keyword evidence="3" id="KW-0418">Kinase</keyword>
<dbReference type="Proteomes" id="UP000016587">
    <property type="component" value="Chromosome"/>
</dbReference>
<dbReference type="Gene3D" id="1.10.1070.20">
    <property type="match status" value="1"/>
</dbReference>
<dbReference type="STRING" id="1121448.DGI_3338"/>
<dbReference type="CDD" id="cd17793">
    <property type="entry name" value="HipA"/>
    <property type="match status" value="1"/>
</dbReference>